<feature type="domain" description="C2H2-type" evidence="6">
    <location>
        <begin position="169"/>
        <end position="196"/>
    </location>
</feature>
<dbReference type="AlphaFoldDB" id="A0ABD2QCM8"/>
<keyword evidence="8" id="KW-1185">Reference proteome</keyword>
<dbReference type="InterPro" id="IPR013087">
    <property type="entry name" value="Znf_C2H2_type"/>
</dbReference>
<evidence type="ECO:0000256" key="2">
    <source>
        <dbReference type="ARBA" id="ARBA00022737"/>
    </source>
</evidence>
<dbReference type="GO" id="GO:0003677">
    <property type="term" value="F:DNA binding"/>
    <property type="evidence" value="ECO:0007669"/>
    <property type="project" value="UniProtKB-KW"/>
</dbReference>
<name>A0ABD2QCM8_9PLAT</name>
<keyword evidence="2" id="KW-0677">Repeat</keyword>
<keyword evidence="1" id="KW-0479">Metal-binding</keyword>
<dbReference type="PROSITE" id="PS00028">
    <property type="entry name" value="ZINC_FINGER_C2H2_1"/>
    <property type="match status" value="3"/>
</dbReference>
<dbReference type="PANTHER" id="PTHR24379">
    <property type="entry name" value="KRAB AND ZINC FINGER DOMAIN-CONTAINING"/>
    <property type="match status" value="1"/>
</dbReference>
<evidence type="ECO:0000256" key="5">
    <source>
        <dbReference type="PROSITE-ProRule" id="PRU00042"/>
    </source>
</evidence>
<accession>A0ABD2QCM8</accession>
<comment type="caution">
    <text evidence="7">The sequence shown here is derived from an EMBL/GenBank/DDBJ whole genome shotgun (WGS) entry which is preliminary data.</text>
</comment>
<evidence type="ECO:0000256" key="3">
    <source>
        <dbReference type="ARBA" id="ARBA00022771"/>
    </source>
</evidence>
<dbReference type="GO" id="GO:0008270">
    <property type="term" value="F:zinc ion binding"/>
    <property type="evidence" value="ECO:0007669"/>
    <property type="project" value="UniProtKB-KW"/>
</dbReference>
<organism evidence="7 8">
    <name type="scientific">Cichlidogyrus casuarinus</name>
    <dbReference type="NCBI Taxonomy" id="1844966"/>
    <lineage>
        <taxon>Eukaryota</taxon>
        <taxon>Metazoa</taxon>
        <taxon>Spiralia</taxon>
        <taxon>Lophotrochozoa</taxon>
        <taxon>Platyhelminthes</taxon>
        <taxon>Monogenea</taxon>
        <taxon>Monopisthocotylea</taxon>
        <taxon>Dactylogyridea</taxon>
        <taxon>Ancyrocephalidae</taxon>
        <taxon>Cichlidogyrus</taxon>
    </lineage>
</organism>
<feature type="domain" description="C2H2-type" evidence="6">
    <location>
        <begin position="206"/>
        <end position="229"/>
    </location>
</feature>
<keyword evidence="3 5" id="KW-0863">Zinc-finger</keyword>
<dbReference type="InterPro" id="IPR057618">
    <property type="entry name" value="Znf_POGZ/Z280C-D-like"/>
</dbReference>
<dbReference type="EMBL" id="JBJKFK010000403">
    <property type="protein sequence ID" value="KAL3317295.1"/>
    <property type="molecule type" value="Genomic_DNA"/>
</dbReference>
<dbReference type="SMART" id="SM00355">
    <property type="entry name" value="ZnF_C2H2"/>
    <property type="match status" value="6"/>
</dbReference>
<dbReference type="Pfam" id="PF25429">
    <property type="entry name" value="zf-POGZ"/>
    <property type="match status" value="1"/>
</dbReference>
<dbReference type="PROSITE" id="PS50157">
    <property type="entry name" value="ZINC_FINGER_C2H2_2"/>
    <property type="match status" value="3"/>
</dbReference>
<gene>
    <name evidence="7" type="ORF">Ciccas_004048</name>
</gene>
<evidence type="ECO:0000256" key="1">
    <source>
        <dbReference type="ARBA" id="ARBA00022723"/>
    </source>
</evidence>
<dbReference type="SUPFAM" id="SSF57667">
    <property type="entry name" value="beta-beta-alpha zinc fingers"/>
    <property type="match status" value="1"/>
</dbReference>
<dbReference type="Gene3D" id="3.30.160.60">
    <property type="entry name" value="Classic Zinc Finger"/>
    <property type="match status" value="2"/>
</dbReference>
<feature type="domain" description="C2H2-type" evidence="6">
    <location>
        <begin position="271"/>
        <end position="300"/>
    </location>
</feature>
<evidence type="ECO:0000313" key="8">
    <source>
        <dbReference type="Proteomes" id="UP001626550"/>
    </source>
</evidence>
<dbReference type="Proteomes" id="UP001626550">
    <property type="component" value="Unassembled WGS sequence"/>
</dbReference>
<evidence type="ECO:0000313" key="7">
    <source>
        <dbReference type="EMBL" id="KAL3317295.1"/>
    </source>
</evidence>
<protein>
    <recommendedName>
        <fullName evidence="6">C2H2-type domain-containing protein</fullName>
    </recommendedName>
</protein>
<dbReference type="PANTHER" id="PTHR24379:SF121">
    <property type="entry name" value="C2H2-TYPE DOMAIN-CONTAINING PROTEIN"/>
    <property type="match status" value="1"/>
</dbReference>
<keyword evidence="4" id="KW-0862">Zinc</keyword>
<evidence type="ECO:0000256" key="4">
    <source>
        <dbReference type="ARBA" id="ARBA00022833"/>
    </source>
</evidence>
<proteinExistence type="predicted"/>
<reference evidence="7 8" key="1">
    <citation type="submission" date="2024-11" db="EMBL/GenBank/DDBJ databases">
        <title>Adaptive evolution of stress response genes in parasites aligns with host niche diversity.</title>
        <authorList>
            <person name="Hahn C."/>
            <person name="Resl P."/>
        </authorList>
    </citation>
    <scope>NUCLEOTIDE SEQUENCE [LARGE SCALE GENOMIC DNA]</scope>
    <source>
        <strain evidence="7">EGGRZ-B1_66</strain>
        <tissue evidence="7">Body</tissue>
    </source>
</reference>
<dbReference type="InterPro" id="IPR036236">
    <property type="entry name" value="Znf_C2H2_sf"/>
</dbReference>
<sequence>MVGENGLLNSESLNALQHTGAISVYNTLQQNNWDYPTPEDGEMITIKRDNMAYDATEREDLKHAENPSIHLSDCFIEGEKAKLHGYAKEIPSYLPSCILFKSVVGDDQSEIESPLSPTLNVDNSLEVVNSGKGFAVKTNEKEIVPLEEYFYAITEPSSEYSEEKAEFRFKCAVCQRMFTSNVVLMYHIMEHVDENAIALLCFREEYGCMICQQDFSTARELRLHNDRIHPTYLGSNGESYSSRSAFENAENHSGEMVPLIRWGCNSPTVQFFCKICGKETASELALAHHLQFTHHYREQPYVCRLCMFRSSVYEDILEHFYQFHQNSNHLICPYCLRIFTPSNARPASWSPPQSSLSGGVSTAGLGAGVGQTQVLLQHLRLHQIAHHLRRCTCCKLTFTNRYDYLIHCRLDHGPCIPDMKKSLAEAQLERRHGITLISSQGSERPSKEQLIEEPPTGITLVDENGQQILVPPGHELAYIEGESEDQRTLVFFRQNQQQQYEERPRKASVAMLDKAEAQEVEVKSLVSSAGQKRSSQSILVEGERRFLLAPTETMVLGLPRRQISPLATCYATGQSKYPGLGRRRAETCGFSSPLSLDQDTWTGPSSKPLAGPKSVKQAREAQVKTNGKAALAQKARKKLACLECDAYLDDVNHRRRLPCSACCFNSCCAAAFNRHVERVHLSEHNRGKMTFSQEQLRSGSPFTRAVKFAWMKRVSGDTEEEQAAAYEKKLIPDVVHDPRKFHCLACGRGGMTGNRLARHLAEECLFSAATMAPSEELLLKASTMPVKNDSNELGSVVISEAVAGEVNNAVTALAVQTLGVLQPDQTVELTNDQGEVFQELTWPEGLQLDPGQIVVIIQGEDGSAQLAIVAQDTYDATTGQVLLPPEEESDEALQSDPVTNF</sequence>
<evidence type="ECO:0000259" key="6">
    <source>
        <dbReference type="PROSITE" id="PS50157"/>
    </source>
</evidence>